<dbReference type="InterPro" id="IPR036397">
    <property type="entry name" value="RNaseH_sf"/>
</dbReference>
<dbReference type="InterPro" id="IPR056671">
    <property type="entry name" value="DUF7769"/>
</dbReference>
<dbReference type="Proteomes" id="UP001165121">
    <property type="component" value="Unassembled WGS sequence"/>
</dbReference>
<keyword evidence="3" id="KW-1185">Reference proteome</keyword>
<gene>
    <name evidence="2" type="ORF">Pfra01_001947400</name>
</gene>
<name>A0A9W7CZP2_9STRA</name>
<dbReference type="Pfam" id="PF24964">
    <property type="entry name" value="DUF7769"/>
    <property type="match status" value="1"/>
</dbReference>
<protein>
    <submittedName>
        <fullName evidence="2">Unnamed protein product</fullName>
    </submittedName>
</protein>
<dbReference type="EMBL" id="BSXT01002517">
    <property type="protein sequence ID" value="GMF49348.1"/>
    <property type="molecule type" value="Genomic_DNA"/>
</dbReference>
<dbReference type="Gene3D" id="3.30.420.10">
    <property type="entry name" value="Ribonuclease H-like superfamily/Ribonuclease H"/>
    <property type="match status" value="1"/>
</dbReference>
<proteinExistence type="predicted"/>
<evidence type="ECO:0000259" key="1">
    <source>
        <dbReference type="Pfam" id="PF24964"/>
    </source>
</evidence>
<sequence length="191" mass="21887">MPKPNLADRERYTIIDELLKLSNNGVLPRGAFTKVCAQVAHDPTTVSLIWKRYSLAVAAGVTRGYWANRINQNSGRKRKNRDGVQQKLTSVSVENRTVERRIAAVSNLSRHLIRQSVKEGIVTHRTAFIKPALTVDNKIRRTKHALSFIDDTTLDFEPMHNIVHVDEKRFYADHDRRSYLVFDGEELPLRA</sequence>
<dbReference type="OrthoDB" id="117816at2759"/>
<dbReference type="AlphaFoldDB" id="A0A9W7CZP2"/>
<dbReference type="GO" id="GO:0003676">
    <property type="term" value="F:nucleic acid binding"/>
    <property type="evidence" value="ECO:0007669"/>
    <property type="project" value="InterPro"/>
</dbReference>
<organism evidence="2 3">
    <name type="scientific">Phytophthora fragariaefolia</name>
    <dbReference type="NCBI Taxonomy" id="1490495"/>
    <lineage>
        <taxon>Eukaryota</taxon>
        <taxon>Sar</taxon>
        <taxon>Stramenopiles</taxon>
        <taxon>Oomycota</taxon>
        <taxon>Peronosporomycetes</taxon>
        <taxon>Peronosporales</taxon>
        <taxon>Peronosporaceae</taxon>
        <taxon>Phytophthora</taxon>
    </lineage>
</organism>
<feature type="domain" description="DUF7769" evidence="1">
    <location>
        <begin position="6"/>
        <end position="54"/>
    </location>
</feature>
<dbReference type="PANTHER" id="PTHR33889:SF7">
    <property type="entry name" value="OS04G0681850 PROTEIN"/>
    <property type="match status" value="1"/>
</dbReference>
<evidence type="ECO:0000313" key="2">
    <source>
        <dbReference type="EMBL" id="GMF49348.1"/>
    </source>
</evidence>
<accession>A0A9W7CZP2</accession>
<dbReference type="PANTHER" id="PTHR33889">
    <property type="entry name" value="OS04G0681850 PROTEIN"/>
    <property type="match status" value="1"/>
</dbReference>
<reference evidence="2" key="1">
    <citation type="submission" date="2023-04" db="EMBL/GenBank/DDBJ databases">
        <title>Phytophthora fragariaefolia NBRC 109709.</title>
        <authorList>
            <person name="Ichikawa N."/>
            <person name="Sato H."/>
            <person name="Tonouchi N."/>
        </authorList>
    </citation>
    <scope>NUCLEOTIDE SEQUENCE</scope>
    <source>
        <strain evidence="2">NBRC 109709</strain>
    </source>
</reference>
<comment type="caution">
    <text evidence="2">The sequence shown here is derived from an EMBL/GenBank/DDBJ whole genome shotgun (WGS) entry which is preliminary data.</text>
</comment>
<evidence type="ECO:0000313" key="3">
    <source>
        <dbReference type="Proteomes" id="UP001165121"/>
    </source>
</evidence>